<keyword evidence="3" id="KW-1185">Reference proteome</keyword>
<reference evidence="2 3" key="1">
    <citation type="journal article" date="2018" name="Sci. Rep.">
        <title>Genome sequence of the cauliflower mushroom Sparassis crispa (Hanabiratake) and its association with beneficial usage.</title>
        <authorList>
            <person name="Kiyama R."/>
            <person name="Furutani Y."/>
            <person name="Kawaguchi K."/>
            <person name="Nakanishi T."/>
        </authorList>
    </citation>
    <scope>NUCLEOTIDE SEQUENCE [LARGE SCALE GENOMIC DNA]</scope>
</reference>
<accession>A0A401GUL6</accession>
<feature type="transmembrane region" description="Helical" evidence="1">
    <location>
        <begin position="50"/>
        <end position="69"/>
    </location>
</feature>
<proteinExistence type="predicted"/>
<dbReference type="RefSeq" id="XP_027616337.1">
    <property type="nucleotide sequence ID" value="XM_027760536.1"/>
</dbReference>
<gene>
    <name evidence="2" type="ORF">SCP_0706110</name>
</gene>
<keyword evidence="1" id="KW-0812">Transmembrane</keyword>
<evidence type="ECO:0000313" key="3">
    <source>
        <dbReference type="Proteomes" id="UP000287166"/>
    </source>
</evidence>
<dbReference type="AlphaFoldDB" id="A0A401GUL6"/>
<dbReference type="Proteomes" id="UP000287166">
    <property type="component" value="Unassembled WGS sequence"/>
</dbReference>
<dbReference type="InParanoid" id="A0A401GUL6"/>
<evidence type="ECO:0000256" key="1">
    <source>
        <dbReference type="SAM" id="Phobius"/>
    </source>
</evidence>
<keyword evidence="1" id="KW-0472">Membrane</keyword>
<name>A0A401GUL6_9APHY</name>
<comment type="caution">
    <text evidence="2">The sequence shown here is derived from an EMBL/GenBank/DDBJ whole genome shotgun (WGS) entry which is preliminary data.</text>
</comment>
<keyword evidence="1" id="KW-1133">Transmembrane helix</keyword>
<evidence type="ECO:0000313" key="2">
    <source>
        <dbReference type="EMBL" id="GBE85424.1"/>
    </source>
</evidence>
<dbReference type="OrthoDB" id="2799535at2759"/>
<dbReference type="EMBL" id="BFAD01000007">
    <property type="protein sequence ID" value="GBE85424.1"/>
    <property type="molecule type" value="Genomic_DNA"/>
</dbReference>
<sequence length="144" mass="15431">MSKTSVPLKDLVVGDIIYANIIIDKADMADPNSKSGTAKNIKAGKPVRRLCVVLVAGSSSVVVTYLATFNQSKTLPASFTDKSYWYPVSPATKEGTLDPLPSLNGTAQWVSLRKKQTVTEDPVEKVTEKFSAASVKLILAAMKA</sequence>
<protein>
    <submittedName>
        <fullName evidence="2">Uncharacterized protein</fullName>
    </submittedName>
</protein>
<organism evidence="2 3">
    <name type="scientific">Sparassis crispa</name>
    <dbReference type="NCBI Taxonomy" id="139825"/>
    <lineage>
        <taxon>Eukaryota</taxon>
        <taxon>Fungi</taxon>
        <taxon>Dikarya</taxon>
        <taxon>Basidiomycota</taxon>
        <taxon>Agaricomycotina</taxon>
        <taxon>Agaricomycetes</taxon>
        <taxon>Polyporales</taxon>
        <taxon>Sparassidaceae</taxon>
        <taxon>Sparassis</taxon>
    </lineage>
</organism>
<dbReference type="GeneID" id="38782341"/>